<comment type="subcellular location">
    <subcellularLocation>
        <location evidence="1">Cell membrane</location>
        <topology evidence="1">Multi-pass membrane protein</topology>
    </subcellularLocation>
    <subcellularLocation>
        <location evidence="17">Membrane</location>
        <topology evidence="17">Multi-pass membrane protein</topology>
    </subcellularLocation>
</comment>
<evidence type="ECO:0000256" key="9">
    <source>
        <dbReference type="ARBA" id="ARBA00023157"/>
    </source>
</evidence>
<keyword evidence="17" id="KW-0675">Receptor</keyword>
<feature type="disulfide bond" evidence="15">
    <location>
        <begin position="128"/>
        <end position="151"/>
    </location>
</feature>
<dbReference type="Gene3D" id="1.10.287.940">
    <property type="entry name" value="atp-gated p2x4 ion channel"/>
    <property type="match status" value="1"/>
</dbReference>
<keyword evidence="11" id="KW-1071">Ligand-gated ion channel</keyword>
<sequence length="373" mass="42118">MANGWGQLLCTVFDYKTEKFFVARNKKIGVLFRLFQLAVIGYLIGWVFIWKKGYQEKEEAVQSSVFTKLKGIALINTTDLGLNVWGAEDYVIPSQGDNVFFIVTNYLETPNQRLGLCAESSRVLDGVCSYDDDCTEGDPVIAGHGLKTGRCMNESGTCEIHGWCPVEHSHTPKEPLLGKAENFSIYIRNFIRFPKFDFSKANILMSTNHTYLKSCYYDKVHHPYCPIFRLGDMVNWTGHSFQEMAVKGGSIGVGIEWNCNLDKDTSYCNPEYRFTRLDNSNGSNISGYNFRFARYYRDPGGETYRSLFKVFGIRFDIMVNGEAGKFSIVPTAVNIGSGVALMGIGVFCCDMILIYVMTGSSFYRKRKFETVAA</sequence>
<keyword evidence="5 17" id="KW-0812">Transmembrane</keyword>
<comment type="function">
    <text evidence="17">Receptor for ATP that acts as a ligand-gated ion channel.</text>
</comment>
<dbReference type="GO" id="GO:0005524">
    <property type="term" value="F:ATP binding"/>
    <property type="evidence" value="ECO:0007669"/>
    <property type="project" value="UniProtKB-KW"/>
</dbReference>
<proteinExistence type="inferred from homology"/>
<name>A0A8J4TRY7_CLAMG</name>
<feature type="glycosylation site" description="N-linked (GlcNAc...) asparagine" evidence="16">
    <location>
        <position position="182"/>
    </location>
</feature>
<keyword evidence="6 17" id="KW-1133">Transmembrane helix</keyword>
<evidence type="ECO:0000256" key="14">
    <source>
        <dbReference type="PIRSR" id="PIRSR005713-1"/>
    </source>
</evidence>
<keyword evidence="19" id="KW-1185">Reference proteome</keyword>
<dbReference type="InterPro" id="IPR001429">
    <property type="entry name" value="P2X_purnocptor"/>
</dbReference>
<evidence type="ECO:0000256" key="8">
    <source>
        <dbReference type="ARBA" id="ARBA00023136"/>
    </source>
</evidence>
<keyword evidence="12 17" id="KW-0407">Ion channel</keyword>
<dbReference type="GO" id="GO:0001614">
    <property type="term" value="F:purinergic nucleotide receptor activity"/>
    <property type="evidence" value="ECO:0007669"/>
    <property type="project" value="InterPro"/>
</dbReference>
<keyword evidence="14" id="KW-0067">ATP-binding</keyword>
<dbReference type="Pfam" id="PF00864">
    <property type="entry name" value="P2X_receptor"/>
    <property type="match status" value="1"/>
</dbReference>
<dbReference type="PROSITE" id="PS01212">
    <property type="entry name" value="P2X_RECEPTOR"/>
    <property type="match status" value="1"/>
</dbReference>
<feature type="non-terminal residue" evidence="18">
    <location>
        <position position="1"/>
    </location>
</feature>
<feature type="disulfide bond" evidence="15">
    <location>
        <begin position="259"/>
        <end position="268"/>
    </location>
</feature>
<evidence type="ECO:0000256" key="4">
    <source>
        <dbReference type="ARBA" id="ARBA00022475"/>
    </source>
</evidence>
<dbReference type="EMBL" id="QNUK01000078">
    <property type="protein sequence ID" value="KAF5903161.1"/>
    <property type="molecule type" value="Genomic_DNA"/>
</dbReference>
<dbReference type="FunFam" id="2.60.490.10:FF:000001">
    <property type="entry name" value="P2X purinoceptor"/>
    <property type="match status" value="1"/>
</dbReference>
<dbReference type="PANTHER" id="PTHR10125">
    <property type="entry name" value="P2X PURINOCEPTOR"/>
    <property type="match status" value="1"/>
</dbReference>
<feature type="binding site" evidence="14">
    <location>
        <begin position="289"/>
        <end position="291"/>
    </location>
    <ligand>
        <name>ATP</name>
        <dbReference type="ChEBI" id="CHEBI:30616"/>
        <note>ligand shared between two neighboring subunits of the homotrimer</note>
    </ligand>
</feature>
<reference evidence="18" key="1">
    <citation type="submission" date="2020-07" db="EMBL/GenBank/DDBJ databases">
        <title>Clarias magur genome sequencing, assembly and annotation.</title>
        <authorList>
            <person name="Kushwaha B."/>
            <person name="Kumar R."/>
            <person name="Das P."/>
            <person name="Joshi C.G."/>
            <person name="Kumar D."/>
            <person name="Nagpure N.S."/>
            <person name="Pandey M."/>
            <person name="Agarwal S."/>
            <person name="Srivastava S."/>
            <person name="Singh M."/>
            <person name="Sahoo L."/>
            <person name="Jayasankar P."/>
            <person name="Meher P.K."/>
            <person name="Koringa P.G."/>
            <person name="Iquebal M.A."/>
            <person name="Das S.P."/>
            <person name="Bit A."/>
            <person name="Patnaik S."/>
            <person name="Patel N."/>
            <person name="Shah T.M."/>
            <person name="Hinsu A."/>
            <person name="Jena J.K."/>
        </authorList>
    </citation>
    <scope>NUCLEOTIDE SEQUENCE</scope>
    <source>
        <strain evidence="18">CIFAMagur01</strain>
        <tissue evidence="18">Testis</tissue>
    </source>
</reference>
<evidence type="ECO:0000256" key="3">
    <source>
        <dbReference type="ARBA" id="ARBA00022448"/>
    </source>
</evidence>
<dbReference type="PRINTS" id="PR01307">
    <property type="entry name" value="P2XRECEPTOR"/>
</dbReference>
<organism evidence="18 19">
    <name type="scientific">Clarias magur</name>
    <name type="common">Asian catfish</name>
    <name type="synonym">Macropteronotus magur</name>
    <dbReference type="NCBI Taxonomy" id="1594786"/>
    <lineage>
        <taxon>Eukaryota</taxon>
        <taxon>Metazoa</taxon>
        <taxon>Chordata</taxon>
        <taxon>Craniata</taxon>
        <taxon>Vertebrata</taxon>
        <taxon>Euteleostomi</taxon>
        <taxon>Actinopterygii</taxon>
        <taxon>Neopterygii</taxon>
        <taxon>Teleostei</taxon>
        <taxon>Ostariophysi</taxon>
        <taxon>Siluriformes</taxon>
        <taxon>Clariidae</taxon>
        <taxon>Clarias</taxon>
    </lineage>
</organism>
<evidence type="ECO:0000256" key="13">
    <source>
        <dbReference type="ARBA" id="ARBA00036634"/>
    </source>
</evidence>
<evidence type="ECO:0000256" key="1">
    <source>
        <dbReference type="ARBA" id="ARBA00004651"/>
    </source>
</evidence>
<feature type="disulfide bond" evidence="15">
    <location>
        <begin position="215"/>
        <end position="225"/>
    </location>
</feature>
<dbReference type="GO" id="GO:0005886">
    <property type="term" value="C:plasma membrane"/>
    <property type="evidence" value="ECO:0007669"/>
    <property type="project" value="UniProtKB-SubCell"/>
</dbReference>
<feature type="transmembrane region" description="Helical" evidence="17">
    <location>
        <begin position="30"/>
        <end position="50"/>
    </location>
</feature>
<dbReference type="PIRSF" id="PIRSF005713">
    <property type="entry name" value="P2X_purinoceptor"/>
    <property type="match status" value="1"/>
</dbReference>
<dbReference type="Gene3D" id="2.60.490.10">
    <property type="entry name" value="atp-gated p2x4 ion channel domain"/>
    <property type="match status" value="1"/>
</dbReference>
<keyword evidence="4" id="KW-1003">Cell membrane</keyword>
<dbReference type="InterPro" id="IPR053792">
    <property type="entry name" value="P2X_RECEPTOR_CS"/>
</dbReference>
<evidence type="ECO:0000256" key="6">
    <source>
        <dbReference type="ARBA" id="ARBA00022989"/>
    </source>
</evidence>
<protein>
    <recommendedName>
        <fullName evidence="17">P2X purinoceptor</fullName>
    </recommendedName>
</protein>
<gene>
    <name evidence="18" type="primary">p2rx5</name>
    <name evidence="18" type="ORF">DAT39_007117</name>
</gene>
<dbReference type="InterPro" id="IPR027309">
    <property type="entry name" value="P2X_extracellular_dom_sf"/>
</dbReference>
<evidence type="ECO:0000256" key="12">
    <source>
        <dbReference type="ARBA" id="ARBA00023303"/>
    </source>
</evidence>
<accession>A0A8J4TRY7</accession>
<evidence type="ECO:0000256" key="16">
    <source>
        <dbReference type="PIRSR" id="PIRSR005713-3"/>
    </source>
</evidence>
<evidence type="ECO:0000313" key="18">
    <source>
        <dbReference type="EMBL" id="KAF5903161.1"/>
    </source>
</evidence>
<feature type="disulfide bond" evidence="15">
    <location>
        <begin position="134"/>
        <end position="158"/>
    </location>
</feature>
<evidence type="ECO:0000313" key="19">
    <source>
        <dbReference type="Proteomes" id="UP000727407"/>
    </source>
</evidence>
<evidence type="ECO:0000256" key="5">
    <source>
        <dbReference type="ARBA" id="ARBA00022692"/>
    </source>
</evidence>
<comment type="catalytic activity">
    <reaction evidence="13">
        <text>Ca(2+)(in) = Ca(2+)(out)</text>
        <dbReference type="Rhea" id="RHEA:29671"/>
        <dbReference type="ChEBI" id="CHEBI:29108"/>
    </reaction>
</comment>
<evidence type="ECO:0000256" key="11">
    <source>
        <dbReference type="ARBA" id="ARBA00023286"/>
    </source>
</evidence>
<dbReference type="NCBIfam" id="TIGR00863">
    <property type="entry name" value="P2X"/>
    <property type="match status" value="1"/>
</dbReference>
<comment type="caution">
    <text evidence="18">The sequence shown here is derived from an EMBL/GenBank/DDBJ whole genome shotgun (WGS) entry which is preliminary data.</text>
</comment>
<dbReference type="PANTHER" id="PTHR10125:SF12">
    <property type="entry name" value="P2X PURINOCEPTOR 5"/>
    <property type="match status" value="1"/>
</dbReference>
<keyword evidence="14" id="KW-0547">Nucleotide-binding</keyword>
<feature type="binding site" evidence="14">
    <location>
        <position position="309"/>
    </location>
    <ligand>
        <name>ATP</name>
        <dbReference type="ChEBI" id="CHEBI:30616"/>
        <note>ligand shared between two neighboring subunits of the homotrimer</note>
    </ligand>
</feature>
<feature type="disulfide bond" evidence="15">
    <location>
        <begin position="117"/>
        <end position="164"/>
    </location>
</feature>
<dbReference type="GO" id="GO:0098794">
    <property type="term" value="C:postsynapse"/>
    <property type="evidence" value="ECO:0007669"/>
    <property type="project" value="GOC"/>
</dbReference>
<keyword evidence="8 17" id="KW-0472">Membrane</keyword>
<dbReference type="Proteomes" id="UP000727407">
    <property type="component" value="Unassembled WGS sequence"/>
</dbReference>
<keyword evidence="3 17" id="KW-0813">Transport</keyword>
<dbReference type="InterPro" id="IPR059116">
    <property type="entry name" value="P2X_receptor"/>
</dbReference>
<comment type="similarity">
    <text evidence="2 17">Belongs to the P2X receptor family.</text>
</comment>
<evidence type="ECO:0000256" key="2">
    <source>
        <dbReference type="ARBA" id="ARBA00009848"/>
    </source>
</evidence>
<feature type="binding site" evidence="14">
    <location>
        <begin position="68"/>
        <end position="70"/>
    </location>
    <ligand>
        <name>ATP</name>
        <dbReference type="ChEBI" id="CHEBI:30616"/>
        <note>ligand shared between two neighboring subunits of the homotrimer</note>
    </ligand>
</feature>
<dbReference type="GO" id="GO:0004931">
    <property type="term" value="F:extracellularly ATP-gated monoatomic cation channel activity"/>
    <property type="evidence" value="ECO:0007669"/>
    <property type="project" value="InterPro"/>
</dbReference>
<keyword evidence="9 15" id="KW-1015">Disulfide bond</keyword>
<keyword evidence="10" id="KW-0325">Glycoprotein</keyword>
<keyword evidence="7 17" id="KW-0406">Ion transport</keyword>
<evidence type="ECO:0000256" key="7">
    <source>
        <dbReference type="ARBA" id="ARBA00023065"/>
    </source>
</evidence>
<evidence type="ECO:0000256" key="15">
    <source>
        <dbReference type="PIRSR" id="PIRSR005713-2"/>
    </source>
</evidence>
<dbReference type="GO" id="GO:0070588">
    <property type="term" value="P:calcium ion transmembrane transport"/>
    <property type="evidence" value="ECO:0007669"/>
    <property type="project" value="TreeGrafter"/>
</dbReference>
<evidence type="ECO:0000256" key="17">
    <source>
        <dbReference type="RuleBase" id="RU000681"/>
    </source>
</evidence>
<feature type="transmembrane region" description="Helical" evidence="17">
    <location>
        <begin position="335"/>
        <end position="357"/>
    </location>
</feature>
<dbReference type="OrthoDB" id="494673at2759"/>
<dbReference type="AlphaFoldDB" id="A0A8J4TRY7"/>
<evidence type="ECO:0000256" key="10">
    <source>
        <dbReference type="ARBA" id="ARBA00023180"/>
    </source>
</evidence>
<dbReference type="GO" id="GO:0033198">
    <property type="term" value="P:response to ATP"/>
    <property type="evidence" value="ECO:0007669"/>
    <property type="project" value="InterPro"/>
</dbReference>